<feature type="domain" description="NmrA-like" evidence="1">
    <location>
        <begin position="2"/>
        <end position="225"/>
    </location>
</feature>
<dbReference type="Pfam" id="PF05368">
    <property type="entry name" value="NmrA"/>
    <property type="match status" value="1"/>
</dbReference>
<evidence type="ECO:0000313" key="2">
    <source>
        <dbReference type="EMBL" id="TYC46174.1"/>
    </source>
</evidence>
<dbReference type="Gene3D" id="3.90.25.10">
    <property type="entry name" value="UDP-galactose 4-epimerase, domain 1"/>
    <property type="match status" value="1"/>
</dbReference>
<gene>
    <name evidence="2" type="ORF">ESZ47_08050</name>
</gene>
<dbReference type="Proteomes" id="UP000442244">
    <property type="component" value="Unassembled WGS sequence"/>
</dbReference>
<dbReference type="PANTHER" id="PTHR47129:SF1">
    <property type="entry name" value="NMRA-LIKE DOMAIN-CONTAINING PROTEIN"/>
    <property type="match status" value="1"/>
</dbReference>
<accession>A0A6P2CMP7</accession>
<dbReference type="Gene3D" id="3.40.50.720">
    <property type="entry name" value="NAD(P)-binding Rossmann-like Domain"/>
    <property type="match status" value="1"/>
</dbReference>
<keyword evidence="3" id="KW-1185">Reference proteome</keyword>
<dbReference type="InterPro" id="IPR052718">
    <property type="entry name" value="NmrA-type_oxidoreductase"/>
</dbReference>
<dbReference type="AlphaFoldDB" id="A0A6P2CMP7"/>
<dbReference type="EMBL" id="SDGY01000006">
    <property type="protein sequence ID" value="TYC46174.1"/>
    <property type="molecule type" value="Genomic_DNA"/>
</dbReference>
<sequence>MTVLVTGATGGLGNMVLNHLKNIIPQKEIYGLARNNDKSQKLLKSGFNVKIATYDDPTLLEQAFEGVNRLLLISSSEIDHRQEQHKNVIDAAQKAGVSYIAYTSFAKATKANSPLSEDHAYTENLILNTGIDHTFLRNNWYLENEKTLLDTALITGKVVHAGGNGQAGWQLRREFAEVAARAISGQFSFPNVLEVGGSLITYQQLFEALERFSGKKIEIISSDNNAASKYLQDFADLPKEVANIYVSSQEIIRSGDLAVQADNMTKYLGRPLISTDDALKELLHLT</sequence>
<dbReference type="InterPro" id="IPR008030">
    <property type="entry name" value="NmrA-like"/>
</dbReference>
<protein>
    <submittedName>
        <fullName evidence="2">SDR family NAD(P)-dependent oxidoreductase</fullName>
    </submittedName>
</protein>
<reference evidence="2 3" key="1">
    <citation type="submission" date="2019-01" db="EMBL/GenBank/DDBJ databases">
        <title>Leuconostoc litchii sp. nov., a novel lactic acid bacterium isolated from lychee.</title>
        <authorList>
            <person name="Wang L.-T."/>
        </authorList>
    </citation>
    <scope>NUCLEOTIDE SEQUENCE [LARGE SCALE GENOMIC DNA]</scope>
    <source>
        <strain evidence="2 3">MB7</strain>
    </source>
</reference>
<dbReference type="RefSeq" id="WP_148606419.1">
    <property type="nucleotide sequence ID" value="NZ_BSUV01000001.1"/>
</dbReference>
<organism evidence="2 3">
    <name type="scientific">Leuconostoc litchii</name>
    <dbReference type="NCBI Taxonomy" id="1981069"/>
    <lineage>
        <taxon>Bacteria</taxon>
        <taxon>Bacillati</taxon>
        <taxon>Bacillota</taxon>
        <taxon>Bacilli</taxon>
        <taxon>Lactobacillales</taxon>
        <taxon>Lactobacillaceae</taxon>
        <taxon>Leuconostoc</taxon>
    </lineage>
</organism>
<dbReference type="InterPro" id="IPR036291">
    <property type="entry name" value="NAD(P)-bd_dom_sf"/>
</dbReference>
<name>A0A6P2CMP7_9LACO</name>
<evidence type="ECO:0000259" key="1">
    <source>
        <dbReference type="Pfam" id="PF05368"/>
    </source>
</evidence>
<dbReference type="SUPFAM" id="SSF51735">
    <property type="entry name" value="NAD(P)-binding Rossmann-fold domains"/>
    <property type="match status" value="1"/>
</dbReference>
<dbReference type="PANTHER" id="PTHR47129">
    <property type="entry name" value="QUINONE OXIDOREDUCTASE 2"/>
    <property type="match status" value="1"/>
</dbReference>
<comment type="caution">
    <text evidence="2">The sequence shown here is derived from an EMBL/GenBank/DDBJ whole genome shotgun (WGS) entry which is preliminary data.</text>
</comment>
<proteinExistence type="predicted"/>
<dbReference type="OrthoDB" id="152510at2"/>
<evidence type="ECO:0000313" key="3">
    <source>
        <dbReference type="Proteomes" id="UP000442244"/>
    </source>
</evidence>